<dbReference type="GeneID" id="105222909"/>
<protein>
    <submittedName>
        <fullName evidence="5">Guanine nucleotide-binding protein subunit alpha-11-like isoform X5</fullName>
    </submittedName>
</protein>
<dbReference type="Pfam" id="PF00503">
    <property type="entry name" value="G-alpha"/>
    <property type="match status" value="1"/>
</dbReference>
<dbReference type="InterPro" id="IPR011025">
    <property type="entry name" value="GproteinA_insert"/>
</dbReference>
<dbReference type="PANTHER" id="PTHR10218">
    <property type="entry name" value="GTP-BINDING PROTEIN ALPHA SUBUNIT"/>
    <property type="match status" value="1"/>
</dbReference>
<dbReference type="RefSeq" id="XP_049309477.1">
    <property type="nucleotide sequence ID" value="XM_049453520.1"/>
</dbReference>
<evidence type="ECO:0000256" key="3">
    <source>
        <dbReference type="ARBA" id="ARBA00023224"/>
    </source>
</evidence>
<keyword evidence="2" id="KW-0342">GTP-binding</keyword>
<evidence type="ECO:0000313" key="5">
    <source>
        <dbReference type="RefSeq" id="XP_049309477.1"/>
    </source>
</evidence>
<dbReference type="PANTHER" id="PTHR10218:SF217">
    <property type="entry name" value="GUANINE NUCLEOTIDE-BINDING PROTEIN SUBUNIT ALPHA-15"/>
    <property type="match status" value="1"/>
</dbReference>
<dbReference type="PROSITE" id="PS51882">
    <property type="entry name" value="G_ALPHA"/>
    <property type="match status" value="1"/>
</dbReference>
<keyword evidence="4" id="KW-1185">Reference proteome</keyword>
<reference evidence="5" key="1">
    <citation type="submission" date="2025-08" db="UniProtKB">
        <authorList>
            <consortium name="RefSeq"/>
        </authorList>
    </citation>
    <scope>IDENTIFICATION</scope>
    <source>
        <tissue evidence="5">Adult</tissue>
    </source>
</reference>
<dbReference type="InterPro" id="IPR027417">
    <property type="entry name" value="P-loop_NTPase"/>
</dbReference>
<proteinExistence type="predicted"/>
<evidence type="ECO:0000256" key="1">
    <source>
        <dbReference type="ARBA" id="ARBA00022741"/>
    </source>
</evidence>
<accession>A0ABM3JJQ2</accession>
<dbReference type="SUPFAM" id="SSF52540">
    <property type="entry name" value="P-loop containing nucleoside triphosphate hydrolases"/>
    <property type="match status" value="2"/>
</dbReference>
<dbReference type="Gene3D" id="1.10.400.10">
    <property type="entry name" value="GI Alpha 1, domain 2-like"/>
    <property type="match status" value="2"/>
</dbReference>
<dbReference type="CDD" id="cd00066">
    <property type="entry name" value="G-alpha"/>
    <property type="match status" value="2"/>
</dbReference>
<dbReference type="PRINTS" id="PR00318">
    <property type="entry name" value="GPROTEINA"/>
</dbReference>
<dbReference type="Proteomes" id="UP001652620">
    <property type="component" value="Chromosome 3"/>
</dbReference>
<dbReference type="InterPro" id="IPR006689">
    <property type="entry name" value="Small_GTPase_ARF/SAR"/>
</dbReference>
<evidence type="ECO:0000313" key="4">
    <source>
        <dbReference type="Proteomes" id="UP001652620"/>
    </source>
</evidence>
<dbReference type="Gene3D" id="3.40.50.300">
    <property type="entry name" value="P-loop containing nucleotide triphosphate hydrolases"/>
    <property type="match status" value="2"/>
</dbReference>
<dbReference type="InterPro" id="IPR001019">
    <property type="entry name" value="Gprotein_alpha_su"/>
</dbReference>
<dbReference type="SMART" id="SM00275">
    <property type="entry name" value="G_alpha"/>
    <property type="match status" value="2"/>
</dbReference>
<dbReference type="Pfam" id="PF00025">
    <property type="entry name" value="Arf"/>
    <property type="match status" value="1"/>
</dbReference>
<name>A0ABM3JJQ2_BACDO</name>
<evidence type="ECO:0000256" key="2">
    <source>
        <dbReference type="ARBA" id="ARBA00023134"/>
    </source>
</evidence>
<sequence>MNQNSLEMVRRCCCFCGSRPVNSSQEGKEEDFNEQKINEELKRDTKEVNSEKKLLLLGTGEAGKSTFLKQMHINYGEGFSTDARLEYKRVIHQNILTAMQSMLNAMNVLRISYDKIENALMANTILIANVDAVTELDEMTLLTIKCLWADTGVQQCYERRREYQIIDSAKYFLDMLDRVTQPDYVPTDDHILHSRVVTTEIVEHVFDTQQNKTKRTSKKRQLLRVIDVGGQRSERRKWLQCFDDMTAVIFLASLSEYDQTLSEEEGLSRMEESKCLFRIILSTSYFRKSSIILFLNKQDLLEEKIMTSHLVDYYPEYEGPKQNADSAKHFIRQMFEAMVDKDRIIYTHYTCATGTGEAGKSTFFKQMHINYGRGFSIEARLEYKRVIHQNILTAMQSMLNAMNVLRISYDKIENALMANSILIANVEAVTELDEMTLSAIKCLWADTGVQQCYGRRREYQIIDSAKYFLDMLDRVTQPDYVPTDDHILHSRVVTTEIVEHVFDTQQNKTKRTSNKRPLLRVIDVGGQRSERRKWLQFFDDVTAVIFLTSLSEYDQTLSEAKGLSRMEESKGLFRAILSTSYFRKSSIILFLNKQDLLEEKIMTSHLVDYYPEYEGPKQNADSAKYFIRQMFEAMVDKDRKIYTHYTCATDTRNFRVVFLAVQDTIMSHYLESIGIN</sequence>
<gene>
    <name evidence="5" type="primary">LOC105222909</name>
</gene>
<organism evidence="4 5">
    <name type="scientific">Bactrocera dorsalis</name>
    <name type="common">Oriental fruit fly</name>
    <name type="synonym">Dacus dorsalis</name>
    <dbReference type="NCBI Taxonomy" id="27457"/>
    <lineage>
        <taxon>Eukaryota</taxon>
        <taxon>Metazoa</taxon>
        <taxon>Ecdysozoa</taxon>
        <taxon>Arthropoda</taxon>
        <taxon>Hexapoda</taxon>
        <taxon>Insecta</taxon>
        <taxon>Pterygota</taxon>
        <taxon>Neoptera</taxon>
        <taxon>Endopterygota</taxon>
        <taxon>Diptera</taxon>
        <taxon>Brachycera</taxon>
        <taxon>Muscomorpha</taxon>
        <taxon>Tephritoidea</taxon>
        <taxon>Tephritidae</taxon>
        <taxon>Bactrocera</taxon>
        <taxon>Bactrocera</taxon>
    </lineage>
</organism>
<keyword evidence="1" id="KW-0547">Nucleotide-binding</keyword>
<keyword evidence="3" id="KW-0807">Transducer</keyword>
<dbReference type="SUPFAM" id="SSF47895">
    <property type="entry name" value="Transducin (alpha subunit), insertion domain"/>
    <property type="match status" value="2"/>
</dbReference>